<evidence type="ECO:0000256" key="1">
    <source>
        <dbReference type="ARBA" id="ARBA00007594"/>
    </source>
</evidence>
<evidence type="ECO:0000256" key="3">
    <source>
        <dbReference type="ARBA" id="ARBA00023274"/>
    </source>
</evidence>
<comment type="similarity">
    <text evidence="1">Belongs to the universal ribosomal protein uL30 family.</text>
</comment>
<dbReference type="GO" id="GO:0003735">
    <property type="term" value="F:structural constituent of ribosome"/>
    <property type="evidence" value="ECO:0007669"/>
    <property type="project" value="InterPro"/>
</dbReference>
<proteinExistence type="inferred from homology"/>
<evidence type="ECO:0000313" key="6">
    <source>
        <dbReference type="EMBL" id="GHP06065.1"/>
    </source>
</evidence>
<gene>
    <name evidence="6" type="ORF">PPROV_000481200</name>
</gene>
<dbReference type="GO" id="GO:0006412">
    <property type="term" value="P:translation"/>
    <property type="evidence" value="ECO:0007669"/>
    <property type="project" value="InterPro"/>
</dbReference>
<dbReference type="Proteomes" id="UP000660262">
    <property type="component" value="Unassembled WGS sequence"/>
</dbReference>
<evidence type="ECO:0000313" key="7">
    <source>
        <dbReference type="Proteomes" id="UP000660262"/>
    </source>
</evidence>
<keyword evidence="2" id="KW-0689">Ribosomal protein</keyword>
<organism evidence="6 7">
    <name type="scientific">Pycnococcus provasolii</name>
    <dbReference type="NCBI Taxonomy" id="41880"/>
    <lineage>
        <taxon>Eukaryota</taxon>
        <taxon>Viridiplantae</taxon>
        <taxon>Chlorophyta</taxon>
        <taxon>Pseudoscourfieldiophyceae</taxon>
        <taxon>Pseudoscourfieldiales</taxon>
        <taxon>Pycnococcaceae</taxon>
        <taxon>Pycnococcus</taxon>
    </lineage>
</organism>
<evidence type="ECO:0000256" key="2">
    <source>
        <dbReference type="ARBA" id="ARBA00022980"/>
    </source>
</evidence>
<accession>A0A830HGP4</accession>
<keyword evidence="7" id="KW-1185">Reference proteome</keyword>
<dbReference type="Pfam" id="PF00327">
    <property type="entry name" value="Ribosomal_L30"/>
    <property type="match status" value="1"/>
</dbReference>
<dbReference type="InterPro" id="IPR036919">
    <property type="entry name" value="Ribo_uL30_ferredoxin-like_sf"/>
</dbReference>
<dbReference type="AlphaFoldDB" id="A0A830HGP4"/>
<dbReference type="GO" id="GO:0015934">
    <property type="term" value="C:large ribosomal subunit"/>
    <property type="evidence" value="ECO:0007669"/>
    <property type="project" value="InterPro"/>
</dbReference>
<reference evidence="6" key="1">
    <citation type="submission" date="2020-10" db="EMBL/GenBank/DDBJ databases">
        <title>Unveiling of a novel bifunctional photoreceptor, Dualchrome1, isolated from a cosmopolitan green alga.</title>
        <authorList>
            <person name="Suzuki S."/>
            <person name="Kawachi M."/>
        </authorList>
    </citation>
    <scope>NUCLEOTIDE SEQUENCE</scope>
    <source>
        <strain evidence="6">NIES 2893</strain>
    </source>
</reference>
<dbReference type="EMBL" id="BNJQ01000011">
    <property type="protein sequence ID" value="GHP06065.1"/>
    <property type="molecule type" value="Genomic_DNA"/>
</dbReference>
<feature type="domain" description="Large ribosomal subunit protein uL30-like ferredoxin-like fold" evidence="5">
    <location>
        <begin position="9"/>
        <end position="60"/>
    </location>
</feature>
<dbReference type="InterPro" id="IPR005996">
    <property type="entry name" value="Ribosomal_uL30_bac-type"/>
</dbReference>
<comment type="caution">
    <text evidence="6">The sequence shown here is derived from an EMBL/GenBank/DDBJ whole genome shotgun (WGS) entry which is preliminary data.</text>
</comment>
<keyword evidence="3" id="KW-0687">Ribonucleoprotein</keyword>
<dbReference type="InterPro" id="IPR016082">
    <property type="entry name" value="Ribosomal_uL30_ferredoxin-like"/>
</dbReference>
<dbReference type="SUPFAM" id="SSF55129">
    <property type="entry name" value="Ribosomal protein L30p/L7e"/>
    <property type="match status" value="1"/>
</dbReference>
<sequence>MNETVKSSLFVTLRRSFIRKHWTHRRTCIALGLKGKIGQTVHLPNNVTIRKSIEKVRFLVDCEISHEREARLAAEKEAKAPRPTVVVRHAVEGGSVSSEAFRELLKKRRTDAERLSPAQHNRAFTTFASSVPL</sequence>
<protein>
    <recommendedName>
        <fullName evidence="4">Large ribosomal subunit protein uL30m</fullName>
    </recommendedName>
</protein>
<dbReference type="Gene3D" id="3.30.1390.20">
    <property type="entry name" value="Ribosomal protein L30, ferredoxin-like fold domain"/>
    <property type="match status" value="1"/>
</dbReference>
<evidence type="ECO:0000259" key="5">
    <source>
        <dbReference type="Pfam" id="PF00327"/>
    </source>
</evidence>
<dbReference type="NCBIfam" id="TIGR01308">
    <property type="entry name" value="rpmD_bact"/>
    <property type="match status" value="1"/>
</dbReference>
<name>A0A830HGP4_9CHLO</name>
<evidence type="ECO:0000256" key="4">
    <source>
        <dbReference type="ARBA" id="ARBA00035281"/>
    </source>
</evidence>